<proteinExistence type="predicted"/>
<evidence type="ECO:0000313" key="4">
    <source>
        <dbReference type="WBParaSite" id="SVE_1961900.1"/>
    </source>
</evidence>
<feature type="region of interest" description="Disordered" evidence="1">
    <location>
        <begin position="47"/>
        <end position="101"/>
    </location>
</feature>
<dbReference type="WBParaSite" id="SVE_1961900.1">
    <property type="protein sequence ID" value="SVE_1961900.1"/>
    <property type="gene ID" value="SVE_1961900"/>
</dbReference>
<accession>A0A0K0G4F9</accession>
<feature type="chain" id="PRO_5005330741" evidence="2">
    <location>
        <begin position="23"/>
        <end position="111"/>
    </location>
</feature>
<keyword evidence="2" id="KW-0732">Signal</keyword>
<evidence type="ECO:0000256" key="1">
    <source>
        <dbReference type="SAM" id="MobiDB-lite"/>
    </source>
</evidence>
<organism evidence="3 4">
    <name type="scientific">Strongyloides venezuelensis</name>
    <name type="common">Threadworm</name>
    <dbReference type="NCBI Taxonomy" id="75913"/>
    <lineage>
        <taxon>Eukaryota</taxon>
        <taxon>Metazoa</taxon>
        <taxon>Ecdysozoa</taxon>
        <taxon>Nematoda</taxon>
        <taxon>Chromadorea</taxon>
        <taxon>Rhabditida</taxon>
        <taxon>Tylenchina</taxon>
        <taxon>Panagrolaimomorpha</taxon>
        <taxon>Strongyloidoidea</taxon>
        <taxon>Strongyloididae</taxon>
        <taxon>Strongyloides</taxon>
    </lineage>
</organism>
<feature type="compositionally biased region" description="Basic residues" evidence="1">
    <location>
        <begin position="90"/>
        <end position="99"/>
    </location>
</feature>
<evidence type="ECO:0000256" key="2">
    <source>
        <dbReference type="SAM" id="SignalP"/>
    </source>
</evidence>
<name>A0A0K0G4F9_STRVS</name>
<dbReference type="Proteomes" id="UP000035680">
    <property type="component" value="Unassembled WGS sequence"/>
</dbReference>
<dbReference type="AlphaFoldDB" id="A0A0K0G4F9"/>
<reference evidence="4" key="2">
    <citation type="submission" date="2015-08" db="UniProtKB">
        <authorList>
            <consortium name="WormBaseParasite"/>
        </authorList>
    </citation>
    <scope>IDENTIFICATION</scope>
</reference>
<reference evidence="3" key="1">
    <citation type="submission" date="2014-07" db="EMBL/GenBank/DDBJ databases">
        <authorList>
            <person name="Martin A.A"/>
            <person name="De Silva N."/>
        </authorList>
    </citation>
    <scope>NUCLEOTIDE SEQUENCE</scope>
</reference>
<keyword evidence="3" id="KW-1185">Reference proteome</keyword>
<evidence type="ECO:0000313" key="3">
    <source>
        <dbReference type="Proteomes" id="UP000035680"/>
    </source>
</evidence>
<sequence length="111" mass="13068">MKFYFDYLLFLIILYASKLIDAQVIVNNSFETSTVFEEENMVVAKRSPSKEAVYNDQNSQYISREKRRSLDDVGNSRVRNRSTSTTETTKRRRPSHHYGFRPMVIRHLPSS</sequence>
<feature type="signal peptide" evidence="2">
    <location>
        <begin position="1"/>
        <end position="22"/>
    </location>
</feature>
<protein>
    <submittedName>
        <fullName evidence="4">Uncharacterized protein</fullName>
    </submittedName>
</protein>